<gene>
    <name evidence="3" type="primary">LOC102807199</name>
</gene>
<dbReference type="Gene3D" id="3.30.420.10">
    <property type="entry name" value="Ribonuclease H-like superfamily/Ribonuclease H"/>
    <property type="match status" value="1"/>
</dbReference>
<dbReference type="InterPro" id="IPR012337">
    <property type="entry name" value="RNaseH-like_sf"/>
</dbReference>
<evidence type="ECO:0000313" key="3">
    <source>
        <dbReference type="RefSeq" id="XP_006822327.1"/>
    </source>
</evidence>
<proteinExistence type="predicted"/>
<protein>
    <submittedName>
        <fullName evidence="3">Uncharacterized protein LOC102807199</fullName>
    </submittedName>
</protein>
<evidence type="ECO:0000313" key="2">
    <source>
        <dbReference type="Proteomes" id="UP000694865"/>
    </source>
</evidence>
<accession>A0ABM0MQN6</accession>
<reference evidence="3" key="1">
    <citation type="submission" date="2025-08" db="UniProtKB">
        <authorList>
            <consortium name="RefSeq"/>
        </authorList>
    </citation>
    <scope>IDENTIFICATION</scope>
    <source>
        <tissue evidence="3">Testes</tissue>
    </source>
</reference>
<dbReference type="InterPro" id="IPR040676">
    <property type="entry name" value="DUF5641"/>
</dbReference>
<dbReference type="Pfam" id="PF18701">
    <property type="entry name" value="DUF5641"/>
    <property type="match status" value="1"/>
</dbReference>
<feature type="domain" description="Integrase catalytic" evidence="1">
    <location>
        <begin position="51"/>
        <end position="243"/>
    </location>
</feature>
<sequence length="369" mass="42677">MTLNEIRVSGYWIIASRATVSAYVWKCIPCRKLRRPAQVQRMSDLPRDRLEPTAPFTYSAVDYFGPFYVKEGRRELKRYGVLFTCLSSRAIHIETANSLSTDSFLNAYRRFIGRRGPIRQLRSDRGTNFVGAKGELLCALTEMNHERVHHELLKDSCDWVTFKMNVPHSSHMGGVWERMIRSARNALSALLMTHGKQLDDELLRTLLVEAEAIVNSRPLTYTDVSSTSSLEPLSPSQILTLKSNVVLPPPGEFQRADVYCRHRWRRVQYLANEFWSRWKTEFLPTLQERQKWVASQPDLQKDDVVMMMDDSLPRSRWPLARIIKTFPREDGHVRKVRLAVGQSIYDRPIHKLVLLVSQGIPVKEPDVEV</sequence>
<keyword evidence="2" id="KW-1185">Reference proteome</keyword>
<dbReference type="RefSeq" id="XP_006822327.1">
    <property type="nucleotide sequence ID" value="XM_006822264.1"/>
</dbReference>
<dbReference type="PANTHER" id="PTHR47331">
    <property type="entry name" value="PHD-TYPE DOMAIN-CONTAINING PROTEIN"/>
    <property type="match status" value="1"/>
</dbReference>
<dbReference type="PROSITE" id="PS50994">
    <property type="entry name" value="INTEGRASE"/>
    <property type="match status" value="1"/>
</dbReference>
<organism evidence="2 3">
    <name type="scientific">Saccoglossus kowalevskii</name>
    <name type="common">Acorn worm</name>
    <dbReference type="NCBI Taxonomy" id="10224"/>
    <lineage>
        <taxon>Eukaryota</taxon>
        <taxon>Metazoa</taxon>
        <taxon>Hemichordata</taxon>
        <taxon>Enteropneusta</taxon>
        <taxon>Harrimaniidae</taxon>
        <taxon>Saccoglossus</taxon>
    </lineage>
</organism>
<dbReference type="SUPFAM" id="SSF53098">
    <property type="entry name" value="Ribonuclease H-like"/>
    <property type="match status" value="1"/>
</dbReference>
<dbReference type="PANTHER" id="PTHR47331:SF5">
    <property type="entry name" value="RIBONUCLEASE H"/>
    <property type="match status" value="1"/>
</dbReference>
<dbReference type="GeneID" id="102807199"/>
<name>A0ABM0MQN6_SACKO</name>
<dbReference type="InterPro" id="IPR001584">
    <property type="entry name" value="Integrase_cat-core"/>
</dbReference>
<evidence type="ECO:0000259" key="1">
    <source>
        <dbReference type="PROSITE" id="PS50994"/>
    </source>
</evidence>
<dbReference type="InterPro" id="IPR036397">
    <property type="entry name" value="RNaseH_sf"/>
</dbReference>
<dbReference type="Proteomes" id="UP000694865">
    <property type="component" value="Unplaced"/>
</dbReference>